<dbReference type="OMA" id="CPIGKVH"/>
<proteinExistence type="predicted"/>
<sequence length="462" mass="50548">MKVIAILEGDASASSTCNGQGSPGGHMNDPQGGSSSGTTAAPSPSNDGGAIKCPIGKVHGRVRGVDPDAYEPMVVSLGPYHAGRHHLRRMEKEKPFYAHSLCDLTGKGMVDYLEAIRAVRDDARRYYVDGIDDLKNREDRNGNNVADVEGVFPLMLLDDAAFILITVGALDPLVNTGPADETSSRNQWTNAAVVHDMLLLENQFVRNAMQKHANQTAEQSADDHDHQISSGKTVYHLLHLCHMLLEPPTKPANPGDSGGGHGDAASVRRPRRWHRAAQYHRAGVGLKMRSFDGGEDHRLLDLNLDVAYRGGTLEIPVLYVYDYTCSMLRNLTAMEQASDAGNYVTAYCVFLSRLMCTAEDVALLTKKGIVVHHLANDETVAALFADLCKNVVFDDDDGKCNYLRAACVAADERYQSRVRNWMTWLKHKHFSNPWLALAAVAAVLVTICTVVQAVFAVPWKSK</sequence>
<reference evidence="3" key="2">
    <citation type="submission" date="2013-04" db="UniProtKB">
        <authorList>
            <consortium name="EnsemblPlants"/>
        </authorList>
    </citation>
    <scope>IDENTIFICATION</scope>
</reference>
<dbReference type="InterPro" id="IPR004158">
    <property type="entry name" value="DUF247_pln"/>
</dbReference>
<keyword evidence="2" id="KW-0472">Membrane</keyword>
<evidence type="ECO:0000313" key="4">
    <source>
        <dbReference type="Proteomes" id="UP000006038"/>
    </source>
</evidence>
<feature type="region of interest" description="Disordered" evidence="1">
    <location>
        <begin position="248"/>
        <end position="270"/>
    </location>
</feature>
<reference evidence="3" key="1">
    <citation type="journal article" date="2013" name="Nat. Commun.">
        <title>Whole-genome sequencing of Oryza brachyantha reveals mechanisms underlying Oryza genome evolution.</title>
        <authorList>
            <person name="Chen J."/>
            <person name="Huang Q."/>
            <person name="Gao D."/>
            <person name="Wang J."/>
            <person name="Lang Y."/>
            <person name="Liu T."/>
            <person name="Li B."/>
            <person name="Bai Z."/>
            <person name="Luis Goicoechea J."/>
            <person name="Liang C."/>
            <person name="Chen C."/>
            <person name="Zhang W."/>
            <person name="Sun S."/>
            <person name="Liao Y."/>
            <person name="Zhang X."/>
            <person name="Yang L."/>
            <person name="Song C."/>
            <person name="Wang M."/>
            <person name="Shi J."/>
            <person name="Liu G."/>
            <person name="Liu J."/>
            <person name="Zhou H."/>
            <person name="Zhou W."/>
            <person name="Yu Q."/>
            <person name="An N."/>
            <person name="Chen Y."/>
            <person name="Cai Q."/>
            <person name="Wang B."/>
            <person name="Liu B."/>
            <person name="Min J."/>
            <person name="Huang Y."/>
            <person name="Wu H."/>
            <person name="Li Z."/>
            <person name="Zhang Y."/>
            <person name="Yin Y."/>
            <person name="Song W."/>
            <person name="Jiang J."/>
            <person name="Jackson S.A."/>
            <person name="Wing R.A."/>
            <person name="Wang J."/>
            <person name="Chen M."/>
        </authorList>
    </citation>
    <scope>NUCLEOTIDE SEQUENCE [LARGE SCALE GENOMIC DNA]</scope>
    <source>
        <strain evidence="3">cv. IRGC 101232</strain>
    </source>
</reference>
<accession>J3MWC1</accession>
<dbReference type="eggNOG" id="ENOG502RY48">
    <property type="taxonomic scope" value="Eukaryota"/>
</dbReference>
<feature type="transmembrane region" description="Helical" evidence="2">
    <location>
        <begin position="434"/>
        <end position="457"/>
    </location>
</feature>
<dbReference type="EnsemblPlants" id="OB09G13000.1">
    <property type="protein sequence ID" value="OB09G13000.1"/>
    <property type="gene ID" value="OB09G13000"/>
</dbReference>
<name>J3MWC1_ORYBR</name>
<dbReference type="STRING" id="4533.J3MWC1"/>
<organism evidence="3">
    <name type="scientific">Oryza brachyantha</name>
    <name type="common">malo sina</name>
    <dbReference type="NCBI Taxonomy" id="4533"/>
    <lineage>
        <taxon>Eukaryota</taxon>
        <taxon>Viridiplantae</taxon>
        <taxon>Streptophyta</taxon>
        <taxon>Embryophyta</taxon>
        <taxon>Tracheophyta</taxon>
        <taxon>Spermatophyta</taxon>
        <taxon>Magnoliopsida</taxon>
        <taxon>Liliopsida</taxon>
        <taxon>Poales</taxon>
        <taxon>Poaceae</taxon>
        <taxon>BOP clade</taxon>
        <taxon>Oryzoideae</taxon>
        <taxon>Oryzeae</taxon>
        <taxon>Oryzinae</taxon>
        <taxon>Oryza</taxon>
    </lineage>
</organism>
<evidence type="ECO:0000256" key="2">
    <source>
        <dbReference type="SAM" id="Phobius"/>
    </source>
</evidence>
<dbReference type="HOGENOM" id="CLU_020188_5_3_1"/>
<protein>
    <submittedName>
        <fullName evidence="3">Uncharacterized protein</fullName>
    </submittedName>
</protein>
<keyword evidence="2" id="KW-0812">Transmembrane</keyword>
<keyword evidence="4" id="KW-1185">Reference proteome</keyword>
<feature type="compositionally biased region" description="Low complexity" evidence="1">
    <location>
        <begin position="32"/>
        <end position="45"/>
    </location>
</feature>
<dbReference type="Gramene" id="OB09G13000.1">
    <property type="protein sequence ID" value="OB09G13000.1"/>
    <property type="gene ID" value="OB09G13000"/>
</dbReference>
<dbReference type="PANTHER" id="PTHR31170">
    <property type="entry name" value="BNAC04G53230D PROTEIN"/>
    <property type="match status" value="1"/>
</dbReference>
<dbReference type="PANTHER" id="PTHR31170:SF18">
    <property type="entry name" value="(WILD MALAYSIAN BANANA) HYPOTHETICAL PROTEIN"/>
    <property type="match status" value="1"/>
</dbReference>
<dbReference type="Pfam" id="PF03140">
    <property type="entry name" value="DUF247"/>
    <property type="match status" value="1"/>
</dbReference>
<evidence type="ECO:0000313" key="3">
    <source>
        <dbReference type="EnsemblPlants" id="OB09G13000.1"/>
    </source>
</evidence>
<feature type="region of interest" description="Disordered" evidence="1">
    <location>
        <begin position="8"/>
        <end position="53"/>
    </location>
</feature>
<evidence type="ECO:0000256" key="1">
    <source>
        <dbReference type="SAM" id="MobiDB-lite"/>
    </source>
</evidence>
<keyword evidence="2" id="KW-1133">Transmembrane helix</keyword>
<dbReference type="AlphaFoldDB" id="J3MWC1"/>
<dbReference type="Proteomes" id="UP000006038">
    <property type="component" value="Chromosome 9"/>
</dbReference>